<evidence type="ECO:0000313" key="1">
    <source>
        <dbReference type="EMBL" id="CAI2377136.1"/>
    </source>
</evidence>
<protein>
    <submittedName>
        <fullName evidence="1">Uncharacterized protein</fullName>
    </submittedName>
</protein>
<organism evidence="1 2">
    <name type="scientific">Euplotes crassus</name>
    <dbReference type="NCBI Taxonomy" id="5936"/>
    <lineage>
        <taxon>Eukaryota</taxon>
        <taxon>Sar</taxon>
        <taxon>Alveolata</taxon>
        <taxon>Ciliophora</taxon>
        <taxon>Intramacronucleata</taxon>
        <taxon>Spirotrichea</taxon>
        <taxon>Hypotrichia</taxon>
        <taxon>Euplotida</taxon>
        <taxon>Euplotidae</taxon>
        <taxon>Moneuplotes</taxon>
    </lineage>
</organism>
<reference evidence="1" key="1">
    <citation type="submission" date="2023-07" db="EMBL/GenBank/DDBJ databases">
        <authorList>
            <consortium name="AG Swart"/>
            <person name="Singh M."/>
            <person name="Singh A."/>
            <person name="Seah K."/>
            <person name="Emmerich C."/>
        </authorList>
    </citation>
    <scope>NUCLEOTIDE SEQUENCE</scope>
    <source>
        <strain evidence="1">DP1</strain>
    </source>
</reference>
<dbReference type="Proteomes" id="UP001295684">
    <property type="component" value="Unassembled WGS sequence"/>
</dbReference>
<name>A0AAD2D1Z3_EUPCR</name>
<accession>A0AAD2D1Z3</accession>
<proteinExistence type="predicted"/>
<dbReference type="EMBL" id="CAMPGE010018747">
    <property type="protein sequence ID" value="CAI2377136.1"/>
    <property type="molecule type" value="Genomic_DNA"/>
</dbReference>
<evidence type="ECO:0000313" key="2">
    <source>
        <dbReference type="Proteomes" id="UP001295684"/>
    </source>
</evidence>
<dbReference type="AlphaFoldDB" id="A0AAD2D1Z3"/>
<sequence>MSTMLTMFKQDAEMVNVAKRTPTAAKIAERALENSNLRLDRDITDYLYKVKLALLNFFNQYKRLDFNLKYYSNKKLIGKLPEDSYFRMKKYNFVSIGGFTKSKDPNAKRLLQKLHSNIFKVFYFGHEFNPMEMKPFSYYKKEVMKILPKVSLEVCISGCVITKKDLLHIIHSSSECKALKFKNCVIQSGEISIKKSIKFKTNLVEFDNCKSSSKQEDFMGSLHVQNLLQAMLECSLAQSLISIKVSNCGATREDFLSQAEELNHNGVKIYDGSDK</sequence>
<gene>
    <name evidence="1" type="ORF">ECRASSUSDP1_LOCUS18519</name>
</gene>
<keyword evidence="2" id="KW-1185">Reference proteome</keyword>
<comment type="caution">
    <text evidence="1">The sequence shown here is derived from an EMBL/GenBank/DDBJ whole genome shotgun (WGS) entry which is preliminary data.</text>
</comment>